<dbReference type="GO" id="GO:0007166">
    <property type="term" value="P:cell surface receptor signaling pathway"/>
    <property type="evidence" value="ECO:0007669"/>
    <property type="project" value="InterPro"/>
</dbReference>
<dbReference type="InterPro" id="IPR011009">
    <property type="entry name" value="Kinase-like_dom_sf"/>
</dbReference>
<name>A0A8S0T7P5_OLEEU</name>
<dbReference type="GO" id="GO:0005524">
    <property type="term" value="F:ATP binding"/>
    <property type="evidence" value="ECO:0007669"/>
    <property type="project" value="UniProtKB-KW"/>
</dbReference>
<dbReference type="OrthoDB" id="4062651at2759"/>
<reference evidence="4 5" key="1">
    <citation type="submission" date="2019-12" db="EMBL/GenBank/DDBJ databases">
        <authorList>
            <person name="Alioto T."/>
            <person name="Alioto T."/>
            <person name="Gomez Garrido J."/>
        </authorList>
    </citation>
    <scope>NUCLEOTIDE SEQUENCE [LARGE SCALE GENOMIC DNA]</scope>
</reference>
<dbReference type="PANTHER" id="PTHR27005:SF468">
    <property type="entry name" value="OS01G0310500 PROTEIN"/>
    <property type="match status" value="1"/>
</dbReference>
<proteinExistence type="predicted"/>
<dbReference type="PROSITE" id="PS50011">
    <property type="entry name" value="PROTEIN_KINASE_DOM"/>
    <property type="match status" value="1"/>
</dbReference>
<dbReference type="Gene3D" id="1.10.510.10">
    <property type="entry name" value="Transferase(Phosphotransferase) domain 1"/>
    <property type="match status" value="1"/>
</dbReference>
<dbReference type="GO" id="GO:0005886">
    <property type="term" value="C:plasma membrane"/>
    <property type="evidence" value="ECO:0007669"/>
    <property type="project" value="TreeGrafter"/>
</dbReference>
<dbReference type="Proteomes" id="UP000594638">
    <property type="component" value="Unassembled WGS sequence"/>
</dbReference>
<dbReference type="PANTHER" id="PTHR27005">
    <property type="entry name" value="WALL-ASSOCIATED RECEPTOR KINASE-LIKE 21"/>
    <property type="match status" value="1"/>
</dbReference>
<keyword evidence="4" id="KW-0675">Receptor</keyword>
<keyword evidence="4" id="KW-0808">Transferase</keyword>
<gene>
    <name evidence="4" type="ORF">OLEA9_A069606</name>
</gene>
<dbReference type="Gramene" id="OE9A069606T1">
    <property type="protein sequence ID" value="OE9A069606C1"/>
    <property type="gene ID" value="OE9A069606"/>
</dbReference>
<evidence type="ECO:0000259" key="3">
    <source>
        <dbReference type="PROSITE" id="PS50011"/>
    </source>
</evidence>
<dbReference type="EMBL" id="CACTIH010005680">
    <property type="protein sequence ID" value="CAA3000239.1"/>
    <property type="molecule type" value="Genomic_DNA"/>
</dbReference>
<dbReference type="InterPro" id="IPR045274">
    <property type="entry name" value="WAK-like"/>
</dbReference>
<keyword evidence="1" id="KW-0547">Nucleotide-binding</keyword>
<dbReference type="InterPro" id="IPR000719">
    <property type="entry name" value="Prot_kinase_dom"/>
</dbReference>
<dbReference type="SUPFAM" id="SSF56112">
    <property type="entry name" value="Protein kinase-like (PK-like)"/>
    <property type="match status" value="1"/>
</dbReference>
<dbReference type="InterPro" id="IPR001245">
    <property type="entry name" value="Ser-Thr/Tyr_kinase_cat_dom"/>
</dbReference>
<evidence type="ECO:0000313" key="5">
    <source>
        <dbReference type="Proteomes" id="UP000594638"/>
    </source>
</evidence>
<keyword evidence="4" id="KW-0418">Kinase</keyword>
<evidence type="ECO:0000313" key="4">
    <source>
        <dbReference type="EMBL" id="CAA3000239.1"/>
    </source>
</evidence>
<sequence length="167" mass="18356">MQTNQLTGKSDVYSFGVVLVELLTGKKALSYDRPEEERSLANYFLLTLKQSNLLQFLDDNIVCEGNIEELTSVATLAKTCLHGKGEHRPSMKEVAMELEGLRLAGKHSWNQIEPIEEESESLLSGRMNAFAIANGDGNSSIATGYDSIRDHITLPVVVGRGIMSEVI</sequence>
<keyword evidence="2" id="KW-0067">ATP-binding</keyword>
<evidence type="ECO:0000256" key="1">
    <source>
        <dbReference type="ARBA" id="ARBA00022741"/>
    </source>
</evidence>
<dbReference type="GO" id="GO:0004674">
    <property type="term" value="F:protein serine/threonine kinase activity"/>
    <property type="evidence" value="ECO:0007669"/>
    <property type="project" value="TreeGrafter"/>
</dbReference>
<dbReference type="AlphaFoldDB" id="A0A8S0T7P5"/>
<dbReference type="Pfam" id="PF07714">
    <property type="entry name" value="PK_Tyr_Ser-Thr"/>
    <property type="match status" value="1"/>
</dbReference>
<comment type="caution">
    <text evidence="4">The sequence shown here is derived from an EMBL/GenBank/DDBJ whole genome shotgun (WGS) entry which is preliminary data.</text>
</comment>
<protein>
    <submittedName>
        <fullName evidence="4">Wall-associated receptor kinase-like 16</fullName>
    </submittedName>
</protein>
<accession>A0A8S0T7P5</accession>
<evidence type="ECO:0000256" key="2">
    <source>
        <dbReference type="ARBA" id="ARBA00022840"/>
    </source>
</evidence>
<organism evidence="4 5">
    <name type="scientific">Olea europaea subsp. europaea</name>
    <dbReference type="NCBI Taxonomy" id="158383"/>
    <lineage>
        <taxon>Eukaryota</taxon>
        <taxon>Viridiplantae</taxon>
        <taxon>Streptophyta</taxon>
        <taxon>Embryophyta</taxon>
        <taxon>Tracheophyta</taxon>
        <taxon>Spermatophyta</taxon>
        <taxon>Magnoliopsida</taxon>
        <taxon>eudicotyledons</taxon>
        <taxon>Gunneridae</taxon>
        <taxon>Pentapetalae</taxon>
        <taxon>asterids</taxon>
        <taxon>lamiids</taxon>
        <taxon>Lamiales</taxon>
        <taxon>Oleaceae</taxon>
        <taxon>Oleeae</taxon>
        <taxon>Olea</taxon>
    </lineage>
</organism>
<feature type="domain" description="Protein kinase" evidence="3">
    <location>
        <begin position="1"/>
        <end position="110"/>
    </location>
</feature>
<keyword evidence="5" id="KW-1185">Reference proteome</keyword>